<keyword evidence="5 6" id="KW-0472">Membrane</keyword>
<evidence type="ECO:0000256" key="5">
    <source>
        <dbReference type="ARBA" id="ARBA00023136"/>
    </source>
</evidence>
<protein>
    <recommendedName>
        <fullName evidence="7">Polysaccharide chain length determinant N-terminal domain-containing protein</fullName>
    </recommendedName>
</protein>
<evidence type="ECO:0000256" key="1">
    <source>
        <dbReference type="ARBA" id="ARBA00004651"/>
    </source>
</evidence>
<comment type="subcellular location">
    <subcellularLocation>
        <location evidence="1">Cell membrane</location>
        <topology evidence="1">Multi-pass membrane protein</topology>
    </subcellularLocation>
</comment>
<keyword evidence="9" id="KW-1185">Reference proteome</keyword>
<dbReference type="PANTHER" id="PTHR32309">
    <property type="entry name" value="TYROSINE-PROTEIN KINASE"/>
    <property type="match status" value="1"/>
</dbReference>
<organism evidence="8 9">
    <name type="scientific">Dyadobacter psychrotolerans</name>
    <dbReference type="NCBI Taxonomy" id="2541721"/>
    <lineage>
        <taxon>Bacteria</taxon>
        <taxon>Pseudomonadati</taxon>
        <taxon>Bacteroidota</taxon>
        <taxon>Cytophagia</taxon>
        <taxon>Cytophagales</taxon>
        <taxon>Spirosomataceae</taxon>
        <taxon>Dyadobacter</taxon>
    </lineage>
</organism>
<feature type="transmembrane region" description="Helical" evidence="6">
    <location>
        <begin position="320"/>
        <end position="340"/>
    </location>
</feature>
<keyword evidence="3 6" id="KW-0812">Transmembrane</keyword>
<sequence length="355" mass="40095">MSEFATINKESLTIPNNEIRLKDLITFIKRNLLLLIAVSAVSAILGVAFSFSLPKMYNSQIILLPEYGALKKNSLSSLLNTNMLRDGVEKLAPELYPTILKSSLLGIYLLQQPVIDQDNKSYKSLDIFLQQTIKPGLLSGVFSSNTQEKIVIPPKIPGAISYSRAEERKIKSALALINSEIDIKNGVLTVTASTEDPIVSAIVVEASKTFLINYVEEYRTDKATQEVQMLSGQVTSSRRRLRNTELALQSYRDRNRNPFLNVARIEEQRLQSDYVLAESLYSDLVRRYEQAKIKVNEEKPVFKVIEPAKISLNKSSPKRLRIGIISGFLGAFICLLYIIFIKEKLFRQTFSPNLR</sequence>
<evidence type="ECO:0000256" key="4">
    <source>
        <dbReference type="ARBA" id="ARBA00022989"/>
    </source>
</evidence>
<evidence type="ECO:0000259" key="7">
    <source>
        <dbReference type="Pfam" id="PF02706"/>
    </source>
</evidence>
<gene>
    <name evidence="8" type="ORF">E0F88_18960</name>
</gene>
<evidence type="ECO:0000256" key="6">
    <source>
        <dbReference type="SAM" id="Phobius"/>
    </source>
</evidence>
<keyword evidence="4 6" id="KW-1133">Transmembrane helix</keyword>
<reference evidence="8 9" key="1">
    <citation type="submission" date="2019-03" db="EMBL/GenBank/DDBJ databases">
        <title>Dyadobacter AR-3-6 sp. nov., isolated from arctic soil.</title>
        <authorList>
            <person name="Chaudhary D.K."/>
        </authorList>
    </citation>
    <scope>NUCLEOTIDE SEQUENCE [LARGE SCALE GENOMIC DNA]</scope>
    <source>
        <strain evidence="8 9">AR-3-6</strain>
    </source>
</reference>
<evidence type="ECO:0000313" key="8">
    <source>
        <dbReference type="EMBL" id="TDE13141.1"/>
    </source>
</evidence>
<dbReference type="PANTHER" id="PTHR32309:SF31">
    <property type="entry name" value="CAPSULAR EXOPOLYSACCHARIDE FAMILY"/>
    <property type="match status" value="1"/>
</dbReference>
<dbReference type="InterPro" id="IPR003856">
    <property type="entry name" value="LPS_length_determ_N"/>
</dbReference>
<proteinExistence type="predicted"/>
<evidence type="ECO:0000256" key="2">
    <source>
        <dbReference type="ARBA" id="ARBA00022475"/>
    </source>
</evidence>
<dbReference type="Pfam" id="PF02706">
    <property type="entry name" value="Wzz"/>
    <property type="match status" value="1"/>
</dbReference>
<dbReference type="AlphaFoldDB" id="A0A4R5DMC5"/>
<dbReference type="InterPro" id="IPR050445">
    <property type="entry name" value="Bact_polysacc_biosynth/exp"/>
</dbReference>
<dbReference type="EMBL" id="SMFL01000007">
    <property type="protein sequence ID" value="TDE13141.1"/>
    <property type="molecule type" value="Genomic_DNA"/>
</dbReference>
<dbReference type="Proteomes" id="UP000294850">
    <property type="component" value="Unassembled WGS sequence"/>
</dbReference>
<dbReference type="GO" id="GO:0005886">
    <property type="term" value="C:plasma membrane"/>
    <property type="evidence" value="ECO:0007669"/>
    <property type="project" value="UniProtKB-SubCell"/>
</dbReference>
<accession>A0A4R5DMC5</accession>
<evidence type="ECO:0000256" key="3">
    <source>
        <dbReference type="ARBA" id="ARBA00022692"/>
    </source>
</evidence>
<feature type="transmembrane region" description="Helical" evidence="6">
    <location>
        <begin position="32"/>
        <end position="53"/>
    </location>
</feature>
<comment type="caution">
    <text evidence="8">The sequence shown here is derived from an EMBL/GenBank/DDBJ whole genome shotgun (WGS) entry which is preliminary data.</text>
</comment>
<dbReference type="OrthoDB" id="1522571at2"/>
<dbReference type="RefSeq" id="WP_131959862.1">
    <property type="nucleotide sequence ID" value="NZ_SMFL01000007.1"/>
</dbReference>
<evidence type="ECO:0000313" key="9">
    <source>
        <dbReference type="Proteomes" id="UP000294850"/>
    </source>
</evidence>
<keyword evidence="2" id="KW-1003">Cell membrane</keyword>
<name>A0A4R5DMC5_9BACT</name>
<feature type="domain" description="Polysaccharide chain length determinant N-terminal" evidence="7">
    <location>
        <begin position="17"/>
        <end position="102"/>
    </location>
</feature>